<name>A0ABU6GPZ7_9BACL</name>
<evidence type="ECO:0000313" key="1">
    <source>
        <dbReference type="EMBL" id="MEC0241806.1"/>
    </source>
</evidence>
<protein>
    <submittedName>
        <fullName evidence="1">Uncharacterized protein</fullName>
    </submittedName>
</protein>
<keyword evidence="2" id="KW-1185">Reference proteome</keyword>
<sequence length="53" mass="5974">MADEKGSDFEYEEPFLIPSRGLFILSVTDLGRFKAIDVIQDLVQKAQGRRASD</sequence>
<accession>A0ABU6GPZ7</accession>
<comment type="caution">
    <text evidence="1">The sequence shown here is derived from an EMBL/GenBank/DDBJ whole genome shotgun (WGS) entry which is preliminary data.</text>
</comment>
<dbReference type="RefSeq" id="WP_326089463.1">
    <property type="nucleotide sequence ID" value="NZ_JARLKZ010000014.1"/>
</dbReference>
<dbReference type="EMBL" id="JARLKZ010000014">
    <property type="protein sequence ID" value="MEC0241806.1"/>
    <property type="molecule type" value="Genomic_DNA"/>
</dbReference>
<gene>
    <name evidence="1" type="ORF">P4H66_18480</name>
</gene>
<evidence type="ECO:0000313" key="2">
    <source>
        <dbReference type="Proteomes" id="UP001344632"/>
    </source>
</evidence>
<reference evidence="1 2" key="1">
    <citation type="submission" date="2023-03" db="EMBL/GenBank/DDBJ databases">
        <title>Bacillus Genome Sequencing.</title>
        <authorList>
            <person name="Dunlap C."/>
        </authorList>
    </citation>
    <scope>NUCLEOTIDE SEQUENCE [LARGE SCALE GENOMIC DNA]</scope>
    <source>
        <strain evidence="1 2">BD-525</strain>
    </source>
</reference>
<organism evidence="1 2">
    <name type="scientific">Paenibacillus dokdonensis</name>
    <dbReference type="NCBI Taxonomy" id="2567944"/>
    <lineage>
        <taxon>Bacteria</taxon>
        <taxon>Bacillati</taxon>
        <taxon>Bacillota</taxon>
        <taxon>Bacilli</taxon>
        <taxon>Bacillales</taxon>
        <taxon>Paenibacillaceae</taxon>
        <taxon>Paenibacillus</taxon>
    </lineage>
</organism>
<proteinExistence type="predicted"/>
<dbReference type="Proteomes" id="UP001344632">
    <property type="component" value="Unassembled WGS sequence"/>
</dbReference>